<name>A0A381QD01_9ZZZZ</name>
<evidence type="ECO:0000313" key="1">
    <source>
        <dbReference type="EMBL" id="SUZ77195.1"/>
    </source>
</evidence>
<dbReference type="AlphaFoldDB" id="A0A381QD01"/>
<dbReference type="EMBL" id="UINC01001306">
    <property type="protein sequence ID" value="SUZ77195.1"/>
    <property type="molecule type" value="Genomic_DNA"/>
</dbReference>
<proteinExistence type="predicted"/>
<sequence length="22" mass="2638">MQYFKKTLDKSINIGDLVITYF</sequence>
<gene>
    <name evidence="1" type="ORF">METZ01_LOCUS30049</name>
</gene>
<accession>A0A381QD01</accession>
<protein>
    <submittedName>
        <fullName evidence="1">Uncharacterized protein</fullName>
    </submittedName>
</protein>
<reference evidence="1" key="1">
    <citation type="submission" date="2018-05" db="EMBL/GenBank/DDBJ databases">
        <authorList>
            <person name="Lanie J.A."/>
            <person name="Ng W.-L."/>
            <person name="Kazmierczak K.M."/>
            <person name="Andrzejewski T.M."/>
            <person name="Davidsen T.M."/>
            <person name="Wayne K.J."/>
            <person name="Tettelin H."/>
            <person name="Glass J.I."/>
            <person name="Rusch D."/>
            <person name="Podicherti R."/>
            <person name="Tsui H.-C.T."/>
            <person name="Winkler M.E."/>
        </authorList>
    </citation>
    <scope>NUCLEOTIDE SEQUENCE</scope>
</reference>
<organism evidence="1">
    <name type="scientific">marine metagenome</name>
    <dbReference type="NCBI Taxonomy" id="408172"/>
    <lineage>
        <taxon>unclassified sequences</taxon>
        <taxon>metagenomes</taxon>
        <taxon>ecological metagenomes</taxon>
    </lineage>
</organism>